<accession>A0A1T0CWC9</accession>
<evidence type="ECO:0000256" key="2">
    <source>
        <dbReference type="ARBA" id="ARBA00007353"/>
    </source>
</evidence>
<evidence type="ECO:0008006" key="12">
    <source>
        <dbReference type="Google" id="ProtNLM"/>
    </source>
</evidence>
<comment type="similarity">
    <text evidence="2">Belongs to the purine nucleoside phosphorylase YfiH/LACC1 family.</text>
</comment>
<evidence type="ECO:0000256" key="1">
    <source>
        <dbReference type="ARBA" id="ARBA00000553"/>
    </source>
</evidence>
<evidence type="ECO:0000256" key="9">
    <source>
        <dbReference type="ARBA" id="ARBA00049893"/>
    </source>
</evidence>
<comment type="caution">
    <text evidence="10">The sequence shown here is derived from an EMBL/GenBank/DDBJ whole genome shotgun (WGS) entry which is preliminary data.</text>
</comment>
<comment type="catalytic activity">
    <reaction evidence="9">
        <text>S-methyl-5'-thioadenosine + phosphate = 5-(methylsulfanyl)-alpha-D-ribose 1-phosphate + adenine</text>
        <dbReference type="Rhea" id="RHEA:11852"/>
        <dbReference type="ChEBI" id="CHEBI:16708"/>
        <dbReference type="ChEBI" id="CHEBI:17509"/>
        <dbReference type="ChEBI" id="CHEBI:43474"/>
        <dbReference type="ChEBI" id="CHEBI:58533"/>
        <dbReference type="EC" id="2.4.2.28"/>
    </reaction>
    <physiologicalReaction direction="left-to-right" evidence="9">
        <dbReference type="Rhea" id="RHEA:11853"/>
    </physiologicalReaction>
</comment>
<keyword evidence="4" id="KW-0479">Metal-binding</keyword>
<keyword evidence="11" id="KW-1185">Reference proteome</keyword>
<proteinExistence type="inferred from homology"/>
<evidence type="ECO:0000313" key="10">
    <source>
        <dbReference type="EMBL" id="OOS26670.1"/>
    </source>
</evidence>
<reference evidence="10 11" key="1">
    <citation type="submission" date="2017-02" db="EMBL/GenBank/DDBJ databases">
        <title>Draft genome sequence of Moraxella porci CCUG 54912T type strain.</title>
        <authorList>
            <person name="Salva-Serra F."/>
            <person name="Engstrom-Jakobsson H."/>
            <person name="Thorell K."/>
            <person name="Jaen-Luchoro D."/>
            <person name="Gonzales-Siles L."/>
            <person name="Karlsson R."/>
            <person name="Yazdan S."/>
            <person name="Boulund F."/>
            <person name="Johnning A."/>
            <person name="Engstrand L."/>
            <person name="Kristiansson E."/>
            <person name="Moore E."/>
        </authorList>
    </citation>
    <scope>NUCLEOTIDE SEQUENCE [LARGE SCALE GENOMIC DNA]</scope>
    <source>
        <strain evidence="10 11">CCUG 54912</strain>
    </source>
</reference>
<sequence length="278" mass="29891">MMSDGVPVGVLYQDDGVLVVQTRAGVFDKFDDTDLYGEFNLGLHVNDNPKSVLQRRAMLLDAISAYAAIEDIHWLNQIHGDTVLDVDADMPSLQAVSADALITKSSNHALAIMTADCVPVAIFGQNQDDGIACIHAGWQGLVNGIIAKSYAKLSTKNTAMQNPKAIIGACISQGSYQITDALAKRICDEVTAQSLVNMTASDLYDSIIIPSDDAGKVNIDIVKLARLELEHLGIEVVNDSVPCSYLEPTLYSYRAQTHAGKLATGRMALLIAKKQAKT</sequence>
<dbReference type="Pfam" id="PF02578">
    <property type="entry name" value="Cu-oxidase_4"/>
    <property type="match status" value="1"/>
</dbReference>
<evidence type="ECO:0000256" key="4">
    <source>
        <dbReference type="ARBA" id="ARBA00022723"/>
    </source>
</evidence>
<dbReference type="Proteomes" id="UP000190683">
    <property type="component" value="Unassembled WGS sequence"/>
</dbReference>
<dbReference type="CDD" id="cd16833">
    <property type="entry name" value="YfiH"/>
    <property type="match status" value="1"/>
</dbReference>
<protein>
    <recommendedName>
        <fullName evidence="12">Purine nucleoside phosphorylase</fullName>
    </recommendedName>
</protein>
<evidence type="ECO:0000256" key="8">
    <source>
        <dbReference type="ARBA" id="ARBA00048968"/>
    </source>
</evidence>
<keyword evidence="3" id="KW-0808">Transferase</keyword>
<dbReference type="GO" id="GO:0005507">
    <property type="term" value="F:copper ion binding"/>
    <property type="evidence" value="ECO:0007669"/>
    <property type="project" value="TreeGrafter"/>
</dbReference>
<comment type="catalytic activity">
    <reaction evidence="7">
        <text>adenosine + H2O + H(+) = inosine + NH4(+)</text>
        <dbReference type="Rhea" id="RHEA:24408"/>
        <dbReference type="ChEBI" id="CHEBI:15377"/>
        <dbReference type="ChEBI" id="CHEBI:15378"/>
        <dbReference type="ChEBI" id="CHEBI:16335"/>
        <dbReference type="ChEBI" id="CHEBI:17596"/>
        <dbReference type="ChEBI" id="CHEBI:28938"/>
        <dbReference type="EC" id="3.5.4.4"/>
    </reaction>
    <physiologicalReaction direction="left-to-right" evidence="7">
        <dbReference type="Rhea" id="RHEA:24409"/>
    </physiologicalReaction>
</comment>
<dbReference type="EMBL" id="MUYV01000001">
    <property type="protein sequence ID" value="OOS26670.1"/>
    <property type="molecule type" value="Genomic_DNA"/>
</dbReference>
<dbReference type="InterPro" id="IPR011324">
    <property type="entry name" value="Cytotoxic_necrot_fac-like_cat"/>
</dbReference>
<comment type="catalytic activity">
    <reaction evidence="8">
        <text>adenosine + phosphate = alpha-D-ribose 1-phosphate + adenine</text>
        <dbReference type="Rhea" id="RHEA:27642"/>
        <dbReference type="ChEBI" id="CHEBI:16335"/>
        <dbReference type="ChEBI" id="CHEBI:16708"/>
        <dbReference type="ChEBI" id="CHEBI:43474"/>
        <dbReference type="ChEBI" id="CHEBI:57720"/>
        <dbReference type="EC" id="2.4.2.1"/>
    </reaction>
    <physiologicalReaction direction="left-to-right" evidence="8">
        <dbReference type="Rhea" id="RHEA:27643"/>
    </physiologicalReaction>
</comment>
<dbReference type="PANTHER" id="PTHR30616:SF2">
    <property type="entry name" value="PURINE NUCLEOSIDE PHOSPHORYLASE LACC1"/>
    <property type="match status" value="1"/>
</dbReference>
<name>A0A1T0CWC9_9GAMM</name>
<keyword evidence="5" id="KW-0378">Hydrolase</keyword>
<evidence type="ECO:0000313" key="11">
    <source>
        <dbReference type="Proteomes" id="UP000190683"/>
    </source>
</evidence>
<evidence type="ECO:0000256" key="3">
    <source>
        <dbReference type="ARBA" id="ARBA00022679"/>
    </source>
</evidence>
<dbReference type="AlphaFoldDB" id="A0A1T0CWC9"/>
<dbReference type="GO" id="GO:0017061">
    <property type="term" value="F:S-methyl-5-thioadenosine phosphorylase activity"/>
    <property type="evidence" value="ECO:0007669"/>
    <property type="project" value="UniProtKB-EC"/>
</dbReference>
<dbReference type="Gene3D" id="3.60.140.10">
    <property type="entry name" value="CNF1/YfiH-like putative cysteine hydrolases"/>
    <property type="match status" value="1"/>
</dbReference>
<dbReference type="STRING" id="573983.B0681_02050"/>
<keyword evidence="6" id="KW-0862">Zinc</keyword>
<evidence type="ECO:0000256" key="7">
    <source>
        <dbReference type="ARBA" id="ARBA00047989"/>
    </source>
</evidence>
<dbReference type="GO" id="GO:0016787">
    <property type="term" value="F:hydrolase activity"/>
    <property type="evidence" value="ECO:0007669"/>
    <property type="project" value="UniProtKB-KW"/>
</dbReference>
<evidence type="ECO:0000256" key="6">
    <source>
        <dbReference type="ARBA" id="ARBA00022833"/>
    </source>
</evidence>
<comment type="catalytic activity">
    <reaction evidence="1">
        <text>inosine + phosphate = alpha-D-ribose 1-phosphate + hypoxanthine</text>
        <dbReference type="Rhea" id="RHEA:27646"/>
        <dbReference type="ChEBI" id="CHEBI:17368"/>
        <dbReference type="ChEBI" id="CHEBI:17596"/>
        <dbReference type="ChEBI" id="CHEBI:43474"/>
        <dbReference type="ChEBI" id="CHEBI:57720"/>
        <dbReference type="EC" id="2.4.2.1"/>
    </reaction>
    <physiologicalReaction direction="left-to-right" evidence="1">
        <dbReference type="Rhea" id="RHEA:27647"/>
    </physiologicalReaction>
</comment>
<dbReference type="PANTHER" id="PTHR30616">
    <property type="entry name" value="UNCHARACTERIZED PROTEIN YFIH"/>
    <property type="match status" value="1"/>
</dbReference>
<organism evidence="10 11">
    <name type="scientific">Moraxella porci DSM 25326</name>
    <dbReference type="NCBI Taxonomy" id="573983"/>
    <lineage>
        <taxon>Bacteria</taxon>
        <taxon>Pseudomonadati</taxon>
        <taxon>Pseudomonadota</taxon>
        <taxon>Gammaproteobacteria</taxon>
        <taxon>Moraxellales</taxon>
        <taxon>Moraxellaceae</taxon>
        <taxon>Moraxella</taxon>
    </lineage>
</organism>
<dbReference type="InterPro" id="IPR038371">
    <property type="entry name" value="Cu_polyphenol_OxRdtase_sf"/>
</dbReference>
<dbReference type="InterPro" id="IPR003730">
    <property type="entry name" value="Cu_polyphenol_OxRdtase"/>
</dbReference>
<gene>
    <name evidence="10" type="ORF">B0681_02050</name>
</gene>
<dbReference type="SUPFAM" id="SSF64438">
    <property type="entry name" value="CNF1/YfiH-like putative cysteine hydrolases"/>
    <property type="match status" value="1"/>
</dbReference>
<evidence type="ECO:0000256" key="5">
    <source>
        <dbReference type="ARBA" id="ARBA00022801"/>
    </source>
</evidence>